<feature type="domain" description="PLD phosphodiesterase" evidence="1">
    <location>
        <begin position="336"/>
        <end position="363"/>
    </location>
</feature>
<evidence type="ECO:0000313" key="2">
    <source>
        <dbReference type="EMBL" id="QOV91198.1"/>
    </source>
</evidence>
<dbReference type="SUPFAM" id="SSF56024">
    <property type="entry name" value="Phospholipase D/nuclease"/>
    <property type="match status" value="2"/>
</dbReference>
<evidence type="ECO:0000313" key="3">
    <source>
        <dbReference type="Proteomes" id="UP000593765"/>
    </source>
</evidence>
<proteinExistence type="predicted"/>
<protein>
    <submittedName>
        <fullName evidence="2">Phosphatidylserine/phosphatidylglycerophosphate/ cardiolipin synthase family protein</fullName>
    </submittedName>
</protein>
<dbReference type="EMBL" id="CP063458">
    <property type="protein sequence ID" value="QOV91198.1"/>
    <property type="molecule type" value="Genomic_DNA"/>
</dbReference>
<dbReference type="PANTHER" id="PTHR21248:SF22">
    <property type="entry name" value="PHOSPHOLIPASE D"/>
    <property type="match status" value="1"/>
</dbReference>
<dbReference type="PANTHER" id="PTHR21248">
    <property type="entry name" value="CARDIOLIPIN SYNTHASE"/>
    <property type="match status" value="1"/>
</dbReference>
<dbReference type="InterPro" id="IPR001736">
    <property type="entry name" value="PLipase_D/transphosphatidylase"/>
</dbReference>
<dbReference type="AlphaFoldDB" id="A0A7M2X0B3"/>
<dbReference type="SMART" id="SM00155">
    <property type="entry name" value="PLDc"/>
    <property type="match status" value="2"/>
</dbReference>
<dbReference type="GO" id="GO:0032049">
    <property type="term" value="P:cardiolipin biosynthetic process"/>
    <property type="evidence" value="ECO:0007669"/>
    <property type="project" value="UniProtKB-ARBA"/>
</dbReference>
<accession>A0A7M2X0B3</accession>
<keyword evidence="3" id="KW-1185">Reference proteome</keyword>
<feature type="domain" description="PLD phosphodiesterase" evidence="1">
    <location>
        <begin position="158"/>
        <end position="185"/>
    </location>
</feature>
<reference evidence="2 3" key="1">
    <citation type="submission" date="2020-10" db="EMBL/GenBank/DDBJ databases">
        <title>Wide distribution of Phycisphaera-like planctomycetes from WD2101 soil group in peatlands and genome analysis of the first cultivated representative.</title>
        <authorList>
            <person name="Dedysh S.N."/>
            <person name="Beletsky A.V."/>
            <person name="Ivanova A."/>
            <person name="Kulichevskaya I.S."/>
            <person name="Suzina N.E."/>
            <person name="Philippov D.A."/>
            <person name="Rakitin A.L."/>
            <person name="Mardanov A.V."/>
            <person name="Ravin N.V."/>
        </authorList>
    </citation>
    <scope>NUCLEOTIDE SEQUENCE [LARGE SCALE GENOMIC DNA]</scope>
    <source>
        <strain evidence="2 3">M1803</strain>
    </source>
</reference>
<sequence length="423" mass="47503">MLKAGSKAPFRKKAPSPETMPATAAGFAAGVNICPGCDDDGWIVPPPVRLSDGTMLQLYKDGEALHAAYEAIANAKRRICIEMYIFADDETGNAFADLLARKSREGIRVFCIYDCFASRPWGGFGPETAPLKRMREAGVRLEVFHPVAPWECRHAWHPFNRNHRKLVIVDDELAGLGGLNIGTEYAGSWIVNDVKGEFWRDNGMSVRGPGARMFLKAFRTTWDYVRRGRRMRALAFDQNLTGDAELGVMASPPTMDSKLRPFIRHLLRSASDSITMTMAYFAPDDELVKELCAAGDRGVSIRLMFPGISDVPVVRLAGQSFYETLMESGALIYERQHVVLHAKTLCIDGKTTVIGSANLDYRSIEVNCELSAIVRSAEFGRQIEDLFDNDVNYAKQIHRSHWRRRPWGDRFVQWATSRARYVM</sequence>
<dbReference type="RefSeq" id="WP_206294375.1">
    <property type="nucleotide sequence ID" value="NZ_CP063458.1"/>
</dbReference>
<dbReference type="CDD" id="cd09110">
    <property type="entry name" value="PLDc_CLS_1"/>
    <property type="match status" value="1"/>
</dbReference>
<dbReference type="KEGG" id="hbs:IPV69_07510"/>
<organism evidence="2 3">
    <name type="scientific">Humisphaera borealis</name>
    <dbReference type="NCBI Taxonomy" id="2807512"/>
    <lineage>
        <taxon>Bacteria</taxon>
        <taxon>Pseudomonadati</taxon>
        <taxon>Planctomycetota</taxon>
        <taxon>Phycisphaerae</taxon>
        <taxon>Tepidisphaerales</taxon>
        <taxon>Tepidisphaeraceae</taxon>
        <taxon>Humisphaera</taxon>
    </lineage>
</organism>
<dbReference type="GO" id="GO:0030572">
    <property type="term" value="F:phosphatidyltransferase activity"/>
    <property type="evidence" value="ECO:0007669"/>
    <property type="project" value="UniProtKB-ARBA"/>
</dbReference>
<dbReference type="PROSITE" id="PS50035">
    <property type="entry name" value="PLD"/>
    <property type="match status" value="2"/>
</dbReference>
<dbReference type="Proteomes" id="UP000593765">
    <property type="component" value="Chromosome"/>
</dbReference>
<gene>
    <name evidence="2" type="ORF">IPV69_07510</name>
</gene>
<dbReference type="InterPro" id="IPR025202">
    <property type="entry name" value="PLD-like_dom"/>
</dbReference>
<dbReference type="Gene3D" id="3.30.870.10">
    <property type="entry name" value="Endonuclease Chain A"/>
    <property type="match status" value="2"/>
</dbReference>
<dbReference type="CDD" id="cd09159">
    <property type="entry name" value="PLDc_ybhO_like_2"/>
    <property type="match status" value="1"/>
</dbReference>
<evidence type="ECO:0000259" key="1">
    <source>
        <dbReference type="PROSITE" id="PS50035"/>
    </source>
</evidence>
<name>A0A7M2X0B3_9BACT</name>
<dbReference type="Pfam" id="PF13091">
    <property type="entry name" value="PLDc_2"/>
    <property type="match status" value="2"/>
</dbReference>